<name>A0A7W8DJJ6_9BACT</name>
<comment type="caution">
    <text evidence="3">The sequence shown here is derived from an EMBL/GenBank/DDBJ whole genome shotgun (WGS) entry which is preliminary data.</text>
</comment>
<dbReference type="EMBL" id="JACHIG010000003">
    <property type="protein sequence ID" value="MBB5032209.1"/>
    <property type="molecule type" value="Genomic_DNA"/>
</dbReference>
<dbReference type="AlphaFoldDB" id="A0A7W8DJJ6"/>
<organism evidence="3 4">
    <name type="scientific">Prosthecobacter vanneervenii</name>
    <dbReference type="NCBI Taxonomy" id="48466"/>
    <lineage>
        <taxon>Bacteria</taxon>
        <taxon>Pseudomonadati</taxon>
        <taxon>Verrucomicrobiota</taxon>
        <taxon>Verrucomicrobiia</taxon>
        <taxon>Verrucomicrobiales</taxon>
        <taxon>Verrucomicrobiaceae</taxon>
        <taxon>Prosthecobacter</taxon>
    </lineage>
</organism>
<sequence length="454" mass="50599">MDSAQNNTGHRSRERHVTMDVFIICPDHRESAGFARRIRPLALLPVLGRSLLDLWLEHLAAAGVKHATILAADRPHEIRHAVDQGGKWGLSVTVLSVKREPSIEETRQRFTGKDSAGRVPNIITLDTLPDMPHKQLWESSAALHDILHHRLLVTPAESHLTMREVAPKVHVSTRARVSATAKIEGPVWIGPQVIIGDNAQILAGSVIEEAAYIDRGAIVGDSWVGPNTYVGALTSVQNSFAWGGGIENWRHGSFLEITDDFLLTNLTHKPFGGVRSNWMVRIAGLVLMLLTSPLALLCALWSLLVKWQAVFENHQVVLPPPARQDRYSPSTRIYSLTSGPGLFSRWPELWSVWKGDMHLVGNRPLSPARASVLTNEFERMWFDAPAGVFSYADIMEDGMPHDNDTAHSACYAIHRCLRLNLRILLHCLPRFAIPVLRKEHEITPNNHTQTCAQP</sequence>
<dbReference type="Gene3D" id="3.90.550.10">
    <property type="entry name" value="Spore Coat Polysaccharide Biosynthesis Protein SpsA, Chain A"/>
    <property type="match status" value="1"/>
</dbReference>
<keyword evidence="4" id="KW-1185">Reference proteome</keyword>
<accession>A0A7W8DJJ6</accession>
<proteinExistence type="predicted"/>
<keyword evidence="1" id="KW-0812">Transmembrane</keyword>
<dbReference type="InterPro" id="IPR029044">
    <property type="entry name" value="Nucleotide-diphossugar_trans"/>
</dbReference>
<dbReference type="Proteomes" id="UP000590740">
    <property type="component" value="Unassembled WGS sequence"/>
</dbReference>
<dbReference type="PANTHER" id="PTHR22572">
    <property type="entry name" value="SUGAR-1-PHOSPHATE GUANYL TRANSFERASE"/>
    <property type="match status" value="1"/>
</dbReference>
<dbReference type="Gene3D" id="2.160.10.10">
    <property type="entry name" value="Hexapeptide repeat proteins"/>
    <property type="match status" value="1"/>
</dbReference>
<reference evidence="3 4" key="1">
    <citation type="submission" date="2020-08" db="EMBL/GenBank/DDBJ databases">
        <title>Genomic Encyclopedia of Type Strains, Phase IV (KMG-IV): sequencing the most valuable type-strain genomes for metagenomic binning, comparative biology and taxonomic classification.</title>
        <authorList>
            <person name="Goeker M."/>
        </authorList>
    </citation>
    <scope>NUCLEOTIDE SEQUENCE [LARGE SCALE GENOMIC DNA]</scope>
    <source>
        <strain evidence="3 4">DSM 12252</strain>
    </source>
</reference>
<evidence type="ECO:0000313" key="3">
    <source>
        <dbReference type="EMBL" id="MBB5032209.1"/>
    </source>
</evidence>
<keyword evidence="1" id="KW-0472">Membrane</keyword>
<protein>
    <recommendedName>
        <fullName evidence="2">Bacterial sugar transferase domain-containing protein</fullName>
    </recommendedName>
</protein>
<dbReference type="RefSeq" id="WP_184339145.1">
    <property type="nucleotide sequence ID" value="NZ_JACHIG010000003.1"/>
</dbReference>
<dbReference type="SUPFAM" id="SSF53448">
    <property type="entry name" value="Nucleotide-diphospho-sugar transferases"/>
    <property type="match status" value="1"/>
</dbReference>
<evidence type="ECO:0000259" key="2">
    <source>
        <dbReference type="Pfam" id="PF02397"/>
    </source>
</evidence>
<gene>
    <name evidence="3" type="ORF">HNQ65_001786</name>
</gene>
<dbReference type="Pfam" id="PF02397">
    <property type="entry name" value="Bac_transf"/>
    <property type="match status" value="1"/>
</dbReference>
<dbReference type="InterPro" id="IPR003362">
    <property type="entry name" value="Bact_transf"/>
</dbReference>
<dbReference type="InterPro" id="IPR050486">
    <property type="entry name" value="Mannose-1P_guanyltransferase"/>
</dbReference>
<dbReference type="SUPFAM" id="SSF51161">
    <property type="entry name" value="Trimeric LpxA-like enzymes"/>
    <property type="match status" value="1"/>
</dbReference>
<keyword evidence="1" id="KW-1133">Transmembrane helix</keyword>
<feature type="domain" description="Bacterial sugar transferase" evidence="2">
    <location>
        <begin position="346"/>
        <end position="428"/>
    </location>
</feature>
<dbReference type="InterPro" id="IPR011004">
    <property type="entry name" value="Trimer_LpxA-like_sf"/>
</dbReference>
<evidence type="ECO:0000313" key="4">
    <source>
        <dbReference type="Proteomes" id="UP000590740"/>
    </source>
</evidence>
<evidence type="ECO:0000256" key="1">
    <source>
        <dbReference type="SAM" id="Phobius"/>
    </source>
</evidence>
<feature type="transmembrane region" description="Helical" evidence="1">
    <location>
        <begin position="278"/>
        <end position="304"/>
    </location>
</feature>